<reference evidence="2 3" key="1">
    <citation type="submission" date="2018-02" db="EMBL/GenBank/DDBJ databases">
        <title>novel marine gammaproteobacteria from coastal saline agro ecosystem.</title>
        <authorList>
            <person name="Krishnan R."/>
            <person name="Ramesh Kumar N."/>
        </authorList>
    </citation>
    <scope>NUCLEOTIDE SEQUENCE [LARGE SCALE GENOMIC DNA]</scope>
    <source>
        <strain evidence="2 3">228</strain>
    </source>
</reference>
<accession>A0A2S5KGV9</accession>
<dbReference type="InterPro" id="IPR007433">
    <property type="entry name" value="DUF481"/>
</dbReference>
<dbReference type="Proteomes" id="UP000238196">
    <property type="component" value="Unassembled WGS sequence"/>
</dbReference>
<dbReference type="EMBL" id="PRLP01000169">
    <property type="protein sequence ID" value="PPC74047.1"/>
    <property type="molecule type" value="Genomic_DNA"/>
</dbReference>
<dbReference type="OrthoDB" id="5292716at2"/>
<comment type="caution">
    <text evidence="2">The sequence shown here is derived from an EMBL/GenBank/DDBJ whole genome shotgun (WGS) entry which is preliminary data.</text>
</comment>
<gene>
    <name evidence="2" type="ORF">C4K68_28475</name>
</gene>
<proteinExistence type="predicted"/>
<protein>
    <submittedName>
        <fullName evidence="2">DUF481 domain-containing protein</fullName>
    </submittedName>
</protein>
<dbReference type="Pfam" id="PF04338">
    <property type="entry name" value="DUF481"/>
    <property type="match status" value="1"/>
</dbReference>
<keyword evidence="1" id="KW-0732">Signal</keyword>
<name>A0A2S5KGV9_9PROT</name>
<evidence type="ECO:0000313" key="2">
    <source>
        <dbReference type="EMBL" id="PPC74047.1"/>
    </source>
</evidence>
<feature type="chain" id="PRO_5015739353" evidence="1">
    <location>
        <begin position="31"/>
        <end position="260"/>
    </location>
</feature>
<organism evidence="2 3">
    <name type="scientific">Proteobacteria bacterium 228</name>
    <dbReference type="NCBI Taxonomy" id="2083153"/>
    <lineage>
        <taxon>Bacteria</taxon>
        <taxon>Pseudomonadati</taxon>
        <taxon>Pseudomonadota</taxon>
    </lineage>
</organism>
<evidence type="ECO:0000256" key="1">
    <source>
        <dbReference type="SAM" id="SignalP"/>
    </source>
</evidence>
<dbReference type="AlphaFoldDB" id="A0A2S5KGV9"/>
<feature type="signal peptide" evidence="1">
    <location>
        <begin position="1"/>
        <end position="30"/>
    </location>
</feature>
<sequence>MNRGRKRHGHRRLWKCAGCLLGCISMPVWADDNASEPPWSADAELGLMQTTGNTSTSSVKAKLDVSQELPQWRNEYTFDGLYTRDKTDDSDTGYSTSAQRWFASAQGNYKLDEKNKAVFIYGSYEQDRFSGYQYQGSVALGYANRLLASQQQTLDVNIGPGVAFNQEEQGDSARYGILRLSASYKYKVSPTTRFSQTLSSDLALDAAQNSRFKSETALRVNINSTLALKTSFAVSHNTQVDEGVDKTDTQTAVTLVYTFK</sequence>
<evidence type="ECO:0000313" key="3">
    <source>
        <dbReference type="Proteomes" id="UP000238196"/>
    </source>
</evidence>